<dbReference type="EMBL" id="JADCNM010000008">
    <property type="protein sequence ID" value="KAG0472081.1"/>
    <property type="molecule type" value="Genomic_DNA"/>
</dbReference>
<organism evidence="1 2">
    <name type="scientific">Vanilla planifolia</name>
    <name type="common">Vanilla</name>
    <dbReference type="NCBI Taxonomy" id="51239"/>
    <lineage>
        <taxon>Eukaryota</taxon>
        <taxon>Viridiplantae</taxon>
        <taxon>Streptophyta</taxon>
        <taxon>Embryophyta</taxon>
        <taxon>Tracheophyta</taxon>
        <taxon>Spermatophyta</taxon>
        <taxon>Magnoliopsida</taxon>
        <taxon>Liliopsida</taxon>
        <taxon>Asparagales</taxon>
        <taxon>Orchidaceae</taxon>
        <taxon>Vanilloideae</taxon>
        <taxon>Vanilleae</taxon>
        <taxon>Vanilla</taxon>
    </lineage>
</organism>
<name>A0A835QJJ1_VANPL</name>
<gene>
    <name evidence="1" type="ORF">HPP92_016627</name>
</gene>
<dbReference type="AlphaFoldDB" id="A0A835QJJ1"/>
<dbReference type="Proteomes" id="UP000639772">
    <property type="component" value="Unassembled WGS sequence"/>
</dbReference>
<accession>A0A835QJJ1</accession>
<proteinExistence type="predicted"/>
<evidence type="ECO:0000313" key="1">
    <source>
        <dbReference type="EMBL" id="KAG0472081.1"/>
    </source>
</evidence>
<reference evidence="1 2" key="1">
    <citation type="journal article" date="2020" name="Nat. Food">
        <title>A phased Vanilla planifolia genome enables genetic improvement of flavour and production.</title>
        <authorList>
            <person name="Hasing T."/>
            <person name="Tang H."/>
            <person name="Brym M."/>
            <person name="Khazi F."/>
            <person name="Huang T."/>
            <person name="Chambers A.H."/>
        </authorList>
    </citation>
    <scope>NUCLEOTIDE SEQUENCE [LARGE SCALE GENOMIC DNA]</scope>
    <source>
        <tissue evidence="1">Leaf</tissue>
    </source>
</reference>
<sequence>MGWDCSARAGVNRCGVSADRLGRGRVESSMCGSAWVDSVDASCNPFGSTWVESSRGGINEEEFSRISNISRTLRWLPLHVRYSSIVRMDGVS</sequence>
<protein>
    <submittedName>
        <fullName evidence="1">Uncharacterized protein</fullName>
    </submittedName>
</protein>
<evidence type="ECO:0000313" key="2">
    <source>
        <dbReference type="Proteomes" id="UP000639772"/>
    </source>
</evidence>
<comment type="caution">
    <text evidence="1">The sequence shown here is derived from an EMBL/GenBank/DDBJ whole genome shotgun (WGS) entry which is preliminary data.</text>
</comment>